<sequence>MGGLPAWFWNPDELDSWNGIVVVGLCSKRVHSRDELVMWDPY</sequence>
<protein>
    <submittedName>
        <fullName evidence="1">Uncharacterized protein</fullName>
    </submittedName>
</protein>
<name>A0AA88AGV3_FICCA</name>
<keyword evidence="2" id="KW-1185">Reference proteome</keyword>
<dbReference type="AlphaFoldDB" id="A0AA88AGV3"/>
<evidence type="ECO:0000313" key="2">
    <source>
        <dbReference type="Proteomes" id="UP001187192"/>
    </source>
</evidence>
<reference evidence="1" key="1">
    <citation type="submission" date="2023-07" db="EMBL/GenBank/DDBJ databases">
        <title>draft genome sequence of fig (Ficus carica).</title>
        <authorList>
            <person name="Takahashi T."/>
            <person name="Nishimura K."/>
        </authorList>
    </citation>
    <scope>NUCLEOTIDE SEQUENCE</scope>
</reference>
<dbReference type="Proteomes" id="UP001187192">
    <property type="component" value="Unassembled WGS sequence"/>
</dbReference>
<accession>A0AA88AGV3</accession>
<comment type="caution">
    <text evidence="1">The sequence shown here is derived from an EMBL/GenBank/DDBJ whole genome shotgun (WGS) entry which is preliminary data.</text>
</comment>
<dbReference type="EMBL" id="BTGU01000041">
    <property type="protein sequence ID" value="GMN52369.1"/>
    <property type="molecule type" value="Genomic_DNA"/>
</dbReference>
<gene>
    <name evidence="1" type="ORF">TIFTF001_021515</name>
</gene>
<evidence type="ECO:0000313" key="1">
    <source>
        <dbReference type="EMBL" id="GMN52369.1"/>
    </source>
</evidence>
<organism evidence="1 2">
    <name type="scientific">Ficus carica</name>
    <name type="common">Common fig</name>
    <dbReference type="NCBI Taxonomy" id="3494"/>
    <lineage>
        <taxon>Eukaryota</taxon>
        <taxon>Viridiplantae</taxon>
        <taxon>Streptophyta</taxon>
        <taxon>Embryophyta</taxon>
        <taxon>Tracheophyta</taxon>
        <taxon>Spermatophyta</taxon>
        <taxon>Magnoliopsida</taxon>
        <taxon>eudicotyledons</taxon>
        <taxon>Gunneridae</taxon>
        <taxon>Pentapetalae</taxon>
        <taxon>rosids</taxon>
        <taxon>fabids</taxon>
        <taxon>Rosales</taxon>
        <taxon>Moraceae</taxon>
        <taxon>Ficeae</taxon>
        <taxon>Ficus</taxon>
    </lineage>
</organism>
<proteinExistence type="predicted"/>